<accession>A0A944QT62</accession>
<sequence length="74" mass="8492">MKDKFMVLPSSRFDEIRLVKVPKDLDTNEAYRFATGIIAQAEETNRDYRWEDIAEALEARGFEPVEAMIGPALD</sequence>
<evidence type="ECO:0000313" key="2">
    <source>
        <dbReference type="Proteomes" id="UP000770889"/>
    </source>
</evidence>
<dbReference type="EMBL" id="JAHHGM010000001">
    <property type="protein sequence ID" value="MBT2987395.1"/>
    <property type="molecule type" value="Genomic_DNA"/>
</dbReference>
<proteinExistence type="predicted"/>
<reference evidence="1 2" key="1">
    <citation type="submission" date="2021-05" db="EMBL/GenBank/DDBJ databases">
        <title>Genetic and Functional Diversity in Clade A Lucinid endosymbionts from the Bahamas.</title>
        <authorList>
            <person name="Giani N.M."/>
            <person name="Engel A.S."/>
            <person name="Campbell B.J."/>
        </authorList>
    </citation>
    <scope>NUCLEOTIDE SEQUENCE [LARGE SCALE GENOMIC DNA]</scope>
    <source>
        <strain evidence="1">LUC16012Gg_MoonRockCtena</strain>
    </source>
</reference>
<dbReference type="AlphaFoldDB" id="A0A944QT62"/>
<organism evidence="1 2">
    <name type="scientific">Candidatus Thiodiazotropha taylori</name>
    <dbReference type="NCBI Taxonomy" id="2792791"/>
    <lineage>
        <taxon>Bacteria</taxon>
        <taxon>Pseudomonadati</taxon>
        <taxon>Pseudomonadota</taxon>
        <taxon>Gammaproteobacteria</taxon>
        <taxon>Chromatiales</taxon>
        <taxon>Sedimenticolaceae</taxon>
        <taxon>Candidatus Thiodiazotropha</taxon>
    </lineage>
</organism>
<comment type="caution">
    <text evidence="1">The sequence shown here is derived from an EMBL/GenBank/DDBJ whole genome shotgun (WGS) entry which is preliminary data.</text>
</comment>
<name>A0A944QT62_9GAMM</name>
<evidence type="ECO:0000313" key="1">
    <source>
        <dbReference type="EMBL" id="MBT2987395.1"/>
    </source>
</evidence>
<protein>
    <submittedName>
        <fullName evidence="1">Uncharacterized protein</fullName>
    </submittedName>
</protein>
<gene>
    <name evidence="1" type="ORF">KME65_00380</name>
</gene>
<dbReference type="Proteomes" id="UP000770889">
    <property type="component" value="Unassembled WGS sequence"/>
</dbReference>